<evidence type="ECO:0000313" key="1">
    <source>
        <dbReference type="EMBL" id="KAF3604505.1"/>
    </source>
</evidence>
<dbReference type="Proteomes" id="UP000712600">
    <property type="component" value="Unassembled WGS sequence"/>
</dbReference>
<name>A0A8S9SVM6_BRACR</name>
<proteinExistence type="predicted"/>
<gene>
    <name evidence="1" type="ORF">F2Q69_00033596</name>
</gene>
<dbReference type="EMBL" id="QGKX02000004">
    <property type="protein sequence ID" value="KAF3604505.1"/>
    <property type="molecule type" value="Genomic_DNA"/>
</dbReference>
<reference evidence="1" key="1">
    <citation type="submission" date="2019-12" db="EMBL/GenBank/DDBJ databases">
        <title>Genome sequencing and annotation of Brassica cretica.</title>
        <authorList>
            <person name="Studholme D.J."/>
            <person name="Sarris P."/>
        </authorList>
    </citation>
    <scope>NUCLEOTIDE SEQUENCE</scope>
    <source>
        <strain evidence="1">PFS-109/04</strain>
        <tissue evidence="1">Leaf</tissue>
    </source>
</reference>
<comment type="caution">
    <text evidence="1">The sequence shown here is derived from an EMBL/GenBank/DDBJ whole genome shotgun (WGS) entry which is preliminary data.</text>
</comment>
<evidence type="ECO:0000313" key="2">
    <source>
        <dbReference type="Proteomes" id="UP000712600"/>
    </source>
</evidence>
<dbReference type="AlphaFoldDB" id="A0A8S9SVM6"/>
<protein>
    <submittedName>
        <fullName evidence="1">Uncharacterized protein</fullName>
    </submittedName>
</protein>
<organism evidence="1 2">
    <name type="scientific">Brassica cretica</name>
    <name type="common">Mustard</name>
    <dbReference type="NCBI Taxonomy" id="69181"/>
    <lineage>
        <taxon>Eukaryota</taxon>
        <taxon>Viridiplantae</taxon>
        <taxon>Streptophyta</taxon>
        <taxon>Embryophyta</taxon>
        <taxon>Tracheophyta</taxon>
        <taxon>Spermatophyta</taxon>
        <taxon>Magnoliopsida</taxon>
        <taxon>eudicotyledons</taxon>
        <taxon>Gunneridae</taxon>
        <taxon>Pentapetalae</taxon>
        <taxon>rosids</taxon>
        <taxon>malvids</taxon>
        <taxon>Brassicales</taxon>
        <taxon>Brassicaceae</taxon>
        <taxon>Brassiceae</taxon>
        <taxon>Brassica</taxon>
    </lineage>
</organism>
<accession>A0A8S9SVM6</accession>
<sequence>MSSMLLFLFTVLSGPLRHRRRIRAQASRFVFSFSVKSSFLLHVVLSATHLRCTLTAACGGRDARTRLRWSSLQLHDEARATMAKSHKKFKI</sequence>